<accession>A0A226CZK1</accession>
<organism evidence="1 2">
    <name type="scientific">Folsomia candida</name>
    <name type="common">Springtail</name>
    <dbReference type="NCBI Taxonomy" id="158441"/>
    <lineage>
        <taxon>Eukaryota</taxon>
        <taxon>Metazoa</taxon>
        <taxon>Ecdysozoa</taxon>
        <taxon>Arthropoda</taxon>
        <taxon>Hexapoda</taxon>
        <taxon>Collembola</taxon>
        <taxon>Entomobryomorpha</taxon>
        <taxon>Isotomoidea</taxon>
        <taxon>Isotomidae</taxon>
        <taxon>Proisotominae</taxon>
        <taxon>Folsomia</taxon>
    </lineage>
</organism>
<evidence type="ECO:0000313" key="1">
    <source>
        <dbReference type="EMBL" id="OXA37466.1"/>
    </source>
</evidence>
<sequence>MKNNLNISEERYLRALQKQLRSGLVGFRGVRRQRGGGFGSILFNLGKYAIPIFEKYVLPHAKDAVKNIMNDVRQGVPIKSAVKSNARKALKEVGKTLIKNTLQQGGRGLTSRRQNRKRKIIIETKDNER</sequence>
<proteinExistence type="predicted"/>
<dbReference type="Proteomes" id="UP000198287">
    <property type="component" value="Unassembled WGS sequence"/>
</dbReference>
<keyword evidence="2" id="KW-1185">Reference proteome</keyword>
<comment type="caution">
    <text evidence="1">The sequence shown here is derived from an EMBL/GenBank/DDBJ whole genome shotgun (WGS) entry which is preliminary data.</text>
</comment>
<dbReference type="EMBL" id="LNIX01000056">
    <property type="protein sequence ID" value="OXA37466.1"/>
    <property type="molecule type" value="Genomic_DNA"/>
</dbReference>
<dbReference type="OMA" id="NIMNDVR"/>
<gene>
    <name evidence="1" type="ORF">Fcan01_27759</name>
</gene>
<protein>
    <submittedName>
        <fullName evidence="1">Uncharacterized protein</fullName>
    </submittedName>
</protein>
<evidence type="ECO:0000313" key="2">
    <source>
        <dbReference type="Proteomes" id="UP000198287"/>
    </source>
</evidence>
<name>A0A226CZK1_FOLCA</name>
<reference evidence="1 2" key="1">
    <citation type="submission" date="2015-12" db="EMBL/GenBank/DDBJ databases">
        <title>The genome of Folsomia candida.</title>
        <authorList>
            <person name="Faddeeva A."/>
            <person name="Derks M.F."/>
            <person name="Anvar Y."/>
            <person name="Smit S."/>
            <person name="Van Straalen N."/>
            <person name="Roelofs D."/>
        </authorList>
    </citation>
    <scope>NUCLEOTIDE SEQUENCE [LARGE SCALE GENOMIC DNA]</scope>
    <source>
        <strain evidence="1 2">VU population</strain>
        <tissue evidence="1">Whole body</tissue>
    </source>
</reference>
<dbReference type="AlphaFoldDB" id="A0A226CZK1"/>